<protein>
    <submittedName>
        <fullName evidence="1">Uncharacterized protein</fullName>
    </submittedName>
</protein>
<proteinExistence type="predicted"/>
<keyword evidence="2" id="KW-1185">Reference proteome</keyword>
<name>A0ABM7PYG8_SINCY</name>
<reference evidence="1 2" key="1">
    <citation type="journal article" date="2021" name="J. Biosci. Bioeng.">
        <title>Identification and characterization of a chc gene cluster responsible for the aromatization pathway of cyclohexanecarboxylate degradation in Sinomonas cyclohexanicum ATCC 51369.</title>
        <authorList>
            <person name="Yamamoto T."/>
            <person name="Hasegawa Y."/>
            <person name="Lau P.C.K."/>
            <person name="Iwaki H."/>
        </authorList>
    </citation>
    <scope>NUCLEOTIDE SEQUENCE [LARGE SCALE GENOMIC DNA]</scope>
    <source>
        <strain evidence="1 2">ATCC 51369</strain>
    </source>
</reference>
<evidence type="ECO:0000313" key="2">
    <source>
        <dbReference type="Proteomes" id="UP001319861"/>
    </source>
</evidence>
<dbReference type="EMBL" id="AP024525">
    <property type="protein sequence ID" value="BCT77106.1"/>
    <property type="molecule type" value="Genomic_DNA"/>
</dbReference>
<gene>
    <name evidence="1" type="ORF">SCMU_29480</name>
</gene>
<accession>A0ABM7PYG8</accession>
<dbReference type="Proteomes" id="UP001319861">
    <property type="component" value="Chromosome"/>
</dbReference>
<sequence length="115" mass="12039">MTPELNFEDVSSARLDDEAAALVEAGTVQLFYVKNDLVSSLRIDGPCPRCGHSFSQTRALELPVTSIRGTPTTHVAAATWADFICDCTVAHPGAPSGARGCGASYALVQPTTTGE</sequence>
<evidence type="ECO:0000313" key="1">
    <source>
        <dbReference type="EMBL" id="BCT77106.1"/>
    </source>
</evidence>
<organism evidence="1 2">
    <name type="scientific">Sinomonas cyclohexanicum</name>
    <name type="common">Corynebacterium cyclohexanicum</name>
    <dbReference type="NCBI Taxonomy" id="322009"/>
    <lineage>
        <taxon>Bacteria</taxon>
        <taxon>Bacillati</taxon>
        <taxon>Actinomycetota</taxon>
        <taxon>Actinomycetes</taxon>
        <taxon>Micrococcales</taxon>
        <taxon>Micrococcaceae</taxon>
        <taxon>Sinomonas</taxon>
    </lineage>
</organism>